<dbReference type="InterPro" id="IPR015944">
    <property type="entry name" value="Gly-tRNA-synth_bsu"/>
</dbReference>
<feature type="domain" description="DALR anticodon binding" evidence="11">
    <location>
        <begin position="584"/>
        <end position="679"/>
    </location>
</feature>
<comment type="similarity">
    <text evidence="2 10">Belongs to the class-II aminoacyl-tRNA synthetase family.</text>
</comment>
<dbReference type="PRINTS" id="PR01045">
    <property type="entry name" value="TRNASYNTHGB"/>
</dbReference>
<protein>
    <recommendedName>
        <fullName evidence="10">Glycine--tRNA ligase beta subunit</fullName>
        <ecNumber evidence="10">6.1.1.14</ecNumber>
    </recommendedName>
    <alternativeName>
        <fullName evidence="10">Glycyl-tRNA synthetase beta subunit</fullName>
        <shortName evidence="10">GlyRS</shortName>
    </alternativeName>
</protein>
<evidence type="ECO:0000259" key="11">
    <source>
        <dbReference type="Pfam" id="PF05746"/>
    </source>
</evidence>
<dbReference type="GO" id="GO:0006426">
    <property type="term" value="P:glycyl-tRNA aminoacylation"/>
    <property type="evidence" value="ECO:0007669"/>
    <property type="project" value="UniProtKB-UniRule"/>
</dbReference>
<dbReference type="OrthoDB" id="9775440at2"/>
<dbReference type="PANTHER" id="PTHR30075:SF2">
    <property type="entry name" value="GLYCINE--TRNA LIGASE, CHLOROPLASTIC_MITOCHONDRIAL 2"/>
    <property type="match status" value="1"/>
</dbReference>
<keyword evidence="7 10" id="KW-0648">Protein biosynthesis</keyword>
<evidence type="ECO:0000256" key="3">
    <source>
        <dbReference type="ARBA" id="ARBA00022490"/>
    </source>
</evidence>
<dbReference type="EC" id="6.1.1.14" evidence="10"/>
<evidence type="ECO:0000313" key="13">
    <source>
        <dbReference type="Proteomes" id="UP000326671"/>
    </source>
</evidence>
<dbReference type="Proteomes" id="UP000326671">
    <property type="component" value="Unassembled WGS sequence"/>
</dbReference>
<dbReference type="RefSeq" id="WP_150439991.1">
    <property type="nucleotide sequence ID" value="NZ_VYKL01000015.1"/>
</dbReference>
<comment type="catalytic activity">
    <reaction evidence="9 10">
        <text>tRNA(Gly) + glycine + ATP = glycyl-tRNA(Gly) + AMP + diphosphate</text>
        <dbReference type="Rhea" id="RHEA:16013"/>
        <dbReference type="Rhea" id="RHEA-COMP:9664"/>
        <dbReference type="Rhea" id="RHEA-COMP:9683"/>
        <dbReference type="ChEBI" id="CHEBI:30616"/>
        <dbReference type="ChEBI" id="CHEBI:33019"/>
        <dbReference type="ChEBI" id="CHEBI:57305"/>
        <dbReference type="ChEBI" id="CHEBI:78442"/>
        <dbReference type="ChEBI" id="CHEBI:78522"/>
        <dbReference type="ChEBI" id="CHEBI:456215"/>
        <dbReference type="EC" id="6.1.1.14"/>
    </reaction>
</comment>
<dbReference type="SUPFAM" id="SSF109604">
    <property type="entry name" value="HD-domain/PDEase-like"/>
    <property type="match status" value="1"/>
</dbReference>
<dbReference type="EMBL" id="VYKL01000015">
    <property type="protein sequence ID" value="KAA9026342.1"/>
    <property type="molecule type" value="Genomic_DNA"/>
</dbReference>
<keyword evidence="4 10" id="KW-0436">Ligase</keyword>
<dbReference type="InterPro" id="IPR006194">
    <property type="entry name" value="Gly-tRNA-synth_heterodimer"/>
</dbReference>
<organism evidence="12 13">
    <name type="scientific">Niallia endozanthoxylica</name>
    <dbReference type="NCBI Taxonomy" id="2036016"/>
    <lineage>
        <taxon>Bacteria</taxon>
        <taxon>Bacillati</taxon>
        <taxon>Bacillota</taxon>
        <taxon>Bacilli</taxon>
        <taxon>Bacillales</taxon>
        <taxon>Bacillaceae</taxon>
        <taxon>Niallia</taxon>
    </lineage>
</organism>
<proteinExistence type="inferred from homology"/>
<dbReference type="PANTHER" id="PTHR30075">
    <property type="entry name" value="GLYCYL-TRNA SYNTHETASE"/>
    <property type="match status" value="1"/>
</dbReference>
<keyword evidence="13" id="KW-1185">Reference proteome</keyword>
<name>A0A5J5HZC7_9BACI</name>
<evidence type="ECO:0000256" key="4">
    <source>
        <dbReference type="ARBA" id="ARBA00022598"/>
    </source>
</evidence>
<dbReference type="Pfam" id="PF02092">
    <property type="entry name" value="tRNA_synt_2f"/>
    <property type="match status" value="1"/>
</dbReference>
<dbReference type="NCBIfam" id="TIGR00211">
    <property type="entry name" value="glyS"/>
    <property type="match status" value="1"/>
</dbReference>
<evidence type="ECO:0000256" key="7">
    <source>
        <dbReference type="ARBA" id="ARBA00022917"/>
    </source>
</evidence>
<dbReference type="InterPro" id="IPR008909">
    <property type="entry name" value="DALR_anticod-bd"/>
</dbReference>
<evidence type="ECO:0000256" key="5">
    <source>
        <dbReference type="ARBA" id="ARBA00022741"/>
    </source>
</evidence>
<dbReference type="PROSITE" id="PS50861">
    <property type="entry name" value="AA_TRNA_LIGASE_II_GLYAB"/>
    <property type="match status" value="1"/>
</dbReference>
<sequence length="689" mass="78505">MAKDILLEIGLEELPARFVTNSMNQLADKVKTWLEAKQIQYGELQAYSTPRRLSILVKGVAEAQADIHEEAKGPAKKNAQNEAGEWTKAAIGFSRGQGMAVEDIYFKEINGVEYAHVKKFVKGQETFTLLPELKEIIMSLTFPKNMRWADNDLRYIRPIKWIAALFGQEVIPFVITNVETSRHSKGHRFLGGEIEFVEPADYEKVMAEQYVIVDPLKRKQTILEQLQKLEEEKGWEIPVDQDLLEEVNNLVEFPTALYGNFEEEFLELPQEVLITSMKEHQRYFPVKSKTGELLPHFVTVRNGGADFLENVARGNEKVLRARLSDAAFFYREDQKMEIDHALNKLKSIVYHEEIGTLSEKTARVQRLTNILSGKLDFSAEQKENANRAAEICKFDLVTNMVYEFPELQGFMGEKYARQKGEAEAVSIAINEHYMPRNAEDSVPSTEVGAILSIAEKVDTISSFFAIGLIPSGSQDPYALRRQATGVVQILLHKNWQIELEDILSQSLSLLESDGVLKEGLESTKQELLSFFKLRLKHLLQEKGIRYDLIDAVLGNDIGVVSSLITRALVLEEKRTEAEFKENMEALSRVLNIASKAEEISEIQESLFENNDEHKLFEKYQAVKAKLDRNITESEYFDLLVSLKPEINQYFDHTMIMADDAAVKQNRLSQMAKLSILIKKFANVNEIIVK</sequence>
<evidence type="ECO:0000256" key="1">
    <source>
        <dbReference type="ARBA" id="ARBA00004496"/>
    </source>
</evidence>
<reference evidence="12 13" key="1">
    <citation type="submission" date="2019-09" db="EMBL/GenBank/DDBJ databases">
        <title>Whole genome sequences of isolates from the Mars Exploration Rovers.</title>
        <authorList>
            <person name="Seuylemezian A."/>
            <person name="Vaishampayan P."/>
        </authorList>
    </citation>
    <scope>NUCLEOTIDE SEQUENCE [LARGE SCALE GENOMIC DNA]</scope>
    <source>
        <strain evidence="12 13">MER_TA_151</strain>
    </source>
</reference>
<comment type="subunit">
    <text evidence="10">Tetramer of two alpha and two beta subunits.</text>
</comment>
<keyword evidence="8 10" id="KW-0030">Aminoacyl-tRNA synthetase</keyword>
<comment type="caution">
    <text evidence="12">The sequence shown here is derived from an EMBL/GenBank/DDBJ whole genome shotgun (WGS) entry which is preliminary data.</text>
</comment>
<evidence type="ECO:0000256" key="8">
    <source>
        <dbReference type="ARBA" id="ARBA00023146"/>
    </source>
</evidence>
<dbReference type="AlphaFoldDB" id="A0A5J5HZC7"/>
<dbReference type="GO" id="GO:0004820">
    <property type="term" value="F:glycine-tRNA ligase activity"/>
    <property type="evidence" value="ECO:0007669"/>
    <property type="project" value="UniProtKB-UniRule"/>
</dbReference>
<keyword evidence="5 10" id="KW-0547">Nucleotide-binding</keyword>
<accession>A0A5J5HZC7</accession>
<evidence type="ECO:0000256" key="10">
    <source>
        <dbReference type="HAMAP-Rule" id="MF_00255"/>
    </source>
</evidence>
<dbReference type="GO" id="GO:0006420">
    <property type="term" value="P:arginyl-tRNA aminoacylation"/>
    <property type="evidence" value="ECO:0007669"/>
    <property type="project" value="InterPro"/>
</dbReference>
<dbReference type="Pfam" id="PF05746">
    <property type="entry name" value="DALR_1"/>
    <property type="match status" value="1"/>
</dbReference>
<dbReference type="GO" id="GO:0005524">
    <property type="term" value="F:ATP binding"/>
    <property type="evidence" value="ECO:0007669"/>
    <property type="project" value="UniProtKB-UniRule"/>
</dbReference>
<keyword evidence="3 10" id="KW-0963">Cytoplasm</keyword>
<evidence type="ECO:0000313" key="12">
    <source>
        <dbReference type="EMBL" id="KAA9026342.1"/>
    </source>
</evidence>
<dbReference type="GO" id="GO:0005829">
    <property type="term" value="C:cytosol"/>
    <property type="evidence" value="ECO:0007669"/>
    <property type="project" value="TreeGrafter"/>
</dbReference>
<gene>
    <name evidence="10" type="primary">glyS</name>
    <name evidence="12" type="ORF">F4V44_10785</name>
</gene>
<keyword evidence="6 10" id="KW-0067">ATP-binding</keyword>
<comment type="subcellular location">
    <subcellularLocation>
        <location evidence="1 10">Cytoplasm</location>
    </subcellularLocation>
</comment>
<evidence type="ECO:0000256" key="6">
    <source>
        <dbReference type="ARBA" id="ARBA00022840"/>
    </source>
</evidence>
<evidence type="ECO:0000256" key="9">
    <source>
        <dbReference type="ARBA" id="ARBA00047937"/>
    </source>
</evidence>
<dbReference type="HAMAP" id="MF_00255">
    <property type="entry name" value="Gly_tRNA_synth_beta"/>
    <property type="match status" value="1"/>
</dbReference>
<dbReference type="GO" id="GO:0004814">
    <property type="term" value="F:arginine-tRNA ligase activity"/>
    <property type="evidence" value="ECO:0007669"/>
    <property type="project" value="InterPro"/>
</dbReference>
<evidence type="ECO:0000256" key="2">
    <source>
        <dbReference type="ARBA" id="ARBA00008226"/>
    </source>
</evidence>